<sequence>MVRGEMNQIGDYYYEALKQAVKEGIETGRLSKAARPVIPQNRAIQLYEPPAHEQNYSDGEKGIVFNDQQTASK</sequence>
<dbReference type="AlphaFoldDB" id="A0A1F5ZKT5"/>
<gene>
    <name evidence="2" type="ORF">A3D77_03910</name>
</gene>
<name>A0A1F5ZKT5_9BACT</name>
<reference evidence="2 3" key="1">
    <citation type="journal article" date="2016" name="Nat. Commun.">
        <title>Thousands of microbial genomes shed light on interconnected biogeochemical processes in an aquifer system.</title>
        <authorList>
            <person name="Anantharaman K."/>
            <person name="Brown C.T."/>
            <person name="Hug L.A."/>
            <person name="Sharon I."/>
            <person name="Castelle C.J."/>
            <person name="Probst A.J."/>
            <person name="Thomas B.C."/>
            <person name="Singh A."/>
            <person name="Wilkins M.J."/>
            <person name="Karaoz U."/>
            <person name="Brodie E.L."/>
            <person name="Williams K.H."/>
            <person name="Hubbard S.S."/>
            <person name="Banfield J.F."/>
        </authorList>
    </citation>
    <scope>NUCLEOTIDE SEQUENCE [LARGE SCALE GENOMIC DNA]</scope>
</reference>
<evidence type="ECO:0000256" key="1">
    <source>
        <dbReference type="SAM" id="MobiDB-lite"/>
    </source>
</evidence>
<dbReference type="Proteomes" id="UP000176923">
    <property type="component" value="Unassembled WGS sequence"/>
</dbReference>
<comment type="caution">
    <text evidence="2">The sequence shown here is derived from an EMBL/GenBank/DDBJ whole genome shotgun (WGS) entry which is preliminary data.</text>
</comment>
<organism evidence="2 3">
    <name type="scientific">Candidatus Gottesmanbacteria bacterium RIFCSPHIGHO2_02_FULL_39_11</name>
    <dbReference type="NCBI Taxonomy" id="1798382"/>
    <lineage>
        <taxon>Bacteria</taxon>
        <taxon>Candidatus Gottesmaniibacteriota</taxon>
    </lineage>
</organism>
<dbReference type="EMBL" id="MFJL01000042">
    <property type="protein sequence ID" value="OGG12722.1"/>
    <property type="molecule type" value="Genomic_DNA"/>
</dbReference>
<proteinExistence type="predicted"/>
<accession>A0A1F5ZKT5</accession>
<protein>
    <submittedName>
        <fullName evidence="2">Uncharacterized protein</fullName>
    </submittedName>
</protein>
<evidence type="ECO:0000313" key="3">
    <source>
        <dbReference type="Proteomes" id="UP000176923"/>
    </source>
</evidence>
<evidence type="ECO:0000313" key="2">
    <source>
        <dbReference type="EMBL" id="OGG12722.1"/>
    </source>
</evidence>
<feature type="region of interest" description="Disordered" evidence="1">
    <location>
        <begin position="52"/>
        <end position="73"/>
    </location>
</feature>
<dbReference type="STRING" id="1798382.A3D77_03910"/>